<feature type="domain" description="Anthranilate synthase component I N-terminal" evidence="18">
    <location>
        <begin position="20"/>
        <end position="191"/>
    </location>
</feature>
<evidence type="ECO:0000256" key="14">
    <source>
        <dbReference type="PIRNR" id="PIRNR001373"/>
    </source>
</evidence>
<dbReference type="PANTHER" id="PTHR11236:SF49">
    <property type="entry name" value="ANTHRANILATE SYNTHASE COMPONENT 1"/>
    <property type="match status" value="1"/>
</dbReference>
<keyword evidence="10 14" id="KW-0057">Aromatic amino acid biosynthesis</keyword>
<evidence type="ECO:0000256" key="15">
    <source>
        <dbReference type="PIRSR" id="PIRSR001373-1"/>
    </source>
</evidence>
<protein>
    <recommendedName>
        <fullName evidence="5 14">Anthranilate synthase component 1</fullName>
        <ecNumber evidence="4 14">4.1.3.27</ecNumber>
    </recommendedName>
</protein>
<feature type="binding site" evidence="15">
    <location>
        <begin position="484"/>
        <end position="486"/>
    </location>
    <ligand>
        <name>chorismate</name>
        <dbReference type="ChEBI" id="CHEBI:29748"/>
    </ligand>
</feature>
<evidence type="ECO:0000256" key="13">
    <source>
        <dbReference type="ARBA" id="ARBA00047683"/>
    </source>
</evidence>
<dbReference type="EC" id="4.1.3.27" evidence="4 14"/>
<dbReference type="AlphaFoldDB" id="A0A3B1E3J9"/>
<dbReference type="InterPro" id="IPR019999">
    <property type="entry name" value="Anth_synth_I-like"/>
</dbReference>
<dbReference type="SUPFAM" id="SSF56322">
    <property type="entry name" value="ADC synthase"/>
    <property type="match status" value="1"/>
</dbReference>
<evidence type="ECO:0000256" key="3">
    <source>
        <dbReference type="ARBA" id="ARBA00011575"/>
    </source>
</evidence>
<comment type="pathway">
    <text evidence="1 14">Amino-acid biosynthesis; L-tryptophan biosynthesis; L-tryptophan from chorismate: step 1/5.</text>
</comment>
<dbReference type="NCBIfam" id="TIGR00565">
    <property type="entry name" value="trpE_proteo"/>
    <property type="match status" value="1"/>
</dbReference>
<evidence type="ECO:0000256" key="10">
    <source>
        <dbReference type="ARBA" id="ARBA00023141"/>
    </source>
</evidence>
<comment type="catalytic activity">
    <reaction evidence="13 14">
        <text>chorismate + L-glutamine = anthranilate + pyruvate + L-glutamate + H(+)</text>
        <dbReference type="Rhea" id="RHEA:21732"/>
        <dbReference type="ChEBI" id="CHEBI:15361"/>
        <dbReference type="ChEBI" id="CHEBI:15378"/>
        <dbReference type="ChEBI" id="CHEBI:16567"/>
        <dbReference type="ChEBI" id="CHEBI:29748"/>
        <dbReference type="ChEBI" id="CHEBI:29985"/>
        <dbReference type="ChEBI" id="CHEBI:58359"/>
        <dbReference type="EC" id="4.1.3.27"/>
    </reaction>
</comment>
<feature type="domain" description="Chorismate-utilising enzyme C-terminal" evidence="17">
    <location>
        <begin position="245"/>
        <end position="503"/>
    </location>
</feature>
<evidence type="ECO:0000256" key="7">
    <source>
        <dbReference type="ARBA" id="ARBA00022723"/>
    </source>
</evidence>
<gene>
    <name evidence="19" type="primary">trpE</name>
    <name evidence="19" type="ORF">BUCINSTRO3249_0415</name>
</gene>
<comment type="similarity">
    <text evidence="2 14">Belongs to the anthranilate synthase component I family.</text>
</comment>
<dbReference type="Pfam" id="PF00425">
    <property type="entry name" value="Chorismate_bind"/>
    <property type="match status" value="1"/>
</dbReference>
<dbReference type="EMBL" id="LR025087">
    <property type="protein sequence ID" value="VAX77190.1"/>
    <property type="molecule type" value="Genomic_DNA"/>
</dbReference>
<sequence length="524" mass="59632">MAHLPIMFSWKKRIRYHSDPAKVFYQLCQGRTNTLLLESSAVRNYEKIESKLIVDSALRITAINNIVTIQALSHNGSSLLPLLDSVVPSSMMVERTETRLNIRFLRHTISTDEEHQRLIQTSIFDCFRWIVQVIQGSLKEWKTLFLGGLFAYDLIHSFEDVPKNNHPSPCPDICFYLAESVITINHQHKTAVIQAYSFSSKSSERNRLCARIQQVDDCMRMNTFSIIPPAPLKKITVTTNINDIQYAHMINQMRVFIAQGEVFQVVPSRQFYCSCTHPLLTYRILKRNNPSPYMFFMQDKHFILFGASPESYLKYDANHRIIALHPIAGTRSRGLHVNGSIDLDLDNRIELSLRTNQKELSEHLMLVDLARNDLAKVCQYNSRHVSQLMAVEKYSHVMHLVSHVTGILRADLDIFHAYQSCMNMGTLTGAPKLRAMQLIAQSEPVCRGSYGGSVGYFTGDGSFDACIVIRSAFVRDHRATIQSGAGIVYDSVTTDEVLESTNKAQAVLQSIIHTHQRDRGKFYV</sequence>
<evidence type="ECO:0000256" key="5">
    <source>
        <dbReference type="ARBA" id="ARBA00020653"/>
    </source>
</evidence>
<dbReference type="Pfam" id="PF04715">
    <property type="entry name" value="Anth_synt_I_N"/>
    <property type="match status" value="1"/>
</dbReference>
<keyword evidence="9 16" id="KW-0460">Magnesium</keyword>
<evidence type="ECO:0000259" key="17">
    <source>
        <dbReference type="Pfam" id="PF00425"/>
    </source>
</evidence>
<feature type="binding site" evidence="16">
    <location>
        <position position="499"/>
    </location>
    <ligand>
        <name>Mg(2+)</name>
        <dbReference type="ChEBI" id="CHEBI:18420"/>
    </ligand>
</feature>
<dbReference type="GO" id="GO:0004049">
    <property type="term" value="F:anthranilate synthase activity"/>
    <property type="evidence" value="ECO:0007669"/>
    <property type="project" value="UniProtKB-EC"/>
</dbReference>
<evidence type="ECO:0000256" key="12">
    <source>
        <dbReference type="ARBA" id="ARBA00025634"/>
    </source>
</evidence>
<proteinExistence type="inferred from homology"/>
<evidence type="ECO:0000259" key="18">
    <source>
        <dbReference type="Pfam" id="PF04715"/>
    </source>
</evidence>
<evidence type="ECO:0000256" key="4">
    <source>
        <dbReference type="ARBA" id="ARBA00012266"/>
    </source>
</evidence>
<comment type="function">
    <text evidence="12">Part of a heterotetrameric complex that catalyzes the two-step biosynthesis of anthranilate, an intermediate in the biosynthesis of L-tryptophan. In the first step, the glutamine-binding beta subunit (TrpG) of anthranilate synthase (AS) provides the glutamine amidotransferase activity which generates ammonia as a substrate that, along with chorismate, is used in the second step, catalyzed by the large alpha subunit of AS (TrpE) to produce anthranilate. In the absence of TrpG, TrpE can synthesize anthranilate directly from chorismate and high concentrations of ammonia.</text>
</comment>
<dbReference type="PANTHER" id="PTHR11236">
    <property type="entry name" value="AMINOBENZOATE/ANTHRANILATE SYNTHASE"/>
    <property type="match status" value="1"/>
</dbReference>
<dbReference type="InterPro" id="IPR006805">
    <property type="entry name" value="Anth_synth_I_N"/>
</dbReference>
<keyword evidence="11 14" id="KW-0456">Lyase</keyword>
<evidence type="ECO:0000313" key="19">
    <source>
        <dbReference type="EMBL" id="VAX77190.1"/>
    </source>
</evidence>
<name>A0A3B1E3J9_9GAMM</name>
<dbReference type="Proteomes" id="UP000271849">
    <property type="component" value="Plasmid pTrp"/>
</dbReference>
<evidence type="ECO:0000256" key="8">
    <source>
        <dbReference type="ARBA" id="ARBA00022822"/>
    </source>
</evidence>
<dbReference type="UniPathway" id="UPA00035">
    <property type="reaction ID" value="UER00040"/>
</dbReference>
<comment type="subunit">
    <text evidence="3">Heterotetramer consisting of two non-identical subunits: a beta subunit (TrpG) and a large alpha subunit (TrpE).</text>
</comment>
<keyword evidence="6 14" id="KW-0028">Amino-acid biosynthesis</keyword>
<feature type="binding site" evidence="16">
    <location>
        <position position="362"/>
    </location>
    <ligand>
        <name>Mg(2+)</name>
        <dbReference type="ChEBI" id="CHEBI:18420"/>
    </ligand>
</feature>
<dbReference type="PRINTS" id="PR00095">
    <property type="entry name" value="ANTSNTHASEI"/>
</dbReference>
<evidence type="ECO:0000256" key="11">
    <source>
        <dbReference type="ARBA" id="ARBA00023239"/>
    </source>
</evidence>
<organism evidence="19 20">
    <name type="scientific">Buchnera aphidicola</name>
    <name type="common">Cinara strobi</name>
    <dbReference type="NCBI Taxonomy" id="1921549"/>
    <lineage>
        <taxon>Bacteria</taxon>
        <taxon>Pseudomonadati</taxon>
        <taxon>Pseudomonadota</taxon>
        <taxon>Gammaproteobacteria</taxon>
        <taxon>Enterobacterales</taxon>
        <taxon>Erwiniaceae</taxon>
        <taxon>Buchnera</taxon>
    </lineage>
</organism>
<evidence type="ECO:0000256" key="9">
    <source>
        <dbReference type="ARBA" id="ARBA00022842"/>
    </source>
</evidence>
<feature type="binding site" evidence="15">
    <location>
        <begin position="292"/>
        <end position="294"/>
    </location>
    <ligand>
        <name>L-tryptophan</name>
        <dbReference type="ChEBI" id="CHEBI:57912"/>
    </ligand>
</feature>
<feature type="binding site" evidence="15">
    <location>
        <position position="450"/>
    </location>
    <ligand>
        <name>chorismate</name>
        <dbReference type="ChEBI" id="CHEBI:29748"/>
    </ligand>
</feature>
<dbReference type="OrthoDB" id="9803598at2"/>
<evidence type="ECO:0000256" key="16">
    <source>
        <dbReference type="PIRSR" id="PIRSR001373-2"/>
    </source>
</evidence>
<dbReference type="RefSeq" id="WP_158349279.1">
    <property type="nucleotide sequence ID" value="NZ_LR025087.1"/>
</dbReference>
<dbReference type="GO" id="GO:0000162">
    <property type="term" value="P:L-tryptophan biosynthetic process"/>
    <property type="evidence" value="ECO:0007669"/>
    <property type="project" value="UniProtKB-UniPathway"/>
</dbReference>
<dbReference type="PIRSF" id="PIRSF001373">
    <property type="entry name" value="TrpE"/>
    <property type="match status" value="1"/>
</dbReference>
<reference evidence="20" key="1">
    <citation type="submission" date="2018-09" db="EMBL/GenBank/DDBJ databases">
        <authorList>
            <person name="Manzano-Marin A."/>
            <person name="Manzano-Marin A."/>
        </authorList>
    </citation>
    <scope>NUCLEOTIDE SEQUENCE [LARGE SCALE GENOMIC DNA]</scope>
    <source>
        <strain evidence="20">BuCistrobi</strain>
        <plasmid evidence="20">ptrp</plasmid>
    </source>
</reference>
<feature type="binding site" evidence="15">
    <location>
        <begin position="329"/>
        <end position="330"/>
    </location>
    <ligand>
        <name>chorismate</name>
        <dbReference type="ChEBI" id="CHEBI:29748"/>
    </ligand>
</feature>
<dbReference type="InterPro" id="IPR005801">
    <property type="entry name" value="ADC_synthase"/>
</dbReference>
<dbReference type="InterPro" id="IPR015890">
    <property type="entry name" value="Chorismate_C"/>
</dbReference>
<keyword evidence="8 14" id="KW-0822">Tryptophan biosynthesis</keyword>
<dbReference type="InterPro" id="IPR005257">
    <property type="entry name" value="Anth_synth_I_TrpE"/>
</dbReference>
<keyword evidence="7 16" id="KW-0479">Metal-binding</keyword>
<keyword evidence="19" id="KW-0614">Plasmid</keyword>
<comment type="cofactor">
    <cofactor evidence="16">
        <name>Mg(2+)</name>
        <dbReference type="ChEBI" id="CHEBI:18420"/>
    </cofactor>
    <text evidence="16">Binds 1 Mg(2+) ion per subunit.</text>
</comment>
<evidence type="ECO:0000256" key="6">
    <source>
        <dbReference type="ARBA" id="ARBA00022605"/>
    </source>
</evidence>
<evidence type="ECO:0000313" key="20">
    <source>
        <dbReference type="Proteomes" id="UP000271849"/>
    </source>
</evidence>
<geneLocation type="plasmid" evidence="20">
    <name>ptrp</name>
</geneLocation>
<accession>A0A3B1E3J9</accession>
<dbReference type="NCBIfam" id="NF010079">
    <property type="entry name" value="PRK13564.1"/>
    <property type="match status" value="1"/>
</dbReference>
<evidence type="ECO:0000256" key="1">
    <source>
        <dbReference type="ARBA" id="ARBA00004873"/>
    </source>
</evidence>
<feature type="binding site" evidence="15">
    <location>
        <position position="470"/>
    </location>
    <ligand>
        <name>chorismate</name>
        <dbReference type="ChEBI" id="CHEBI:29748"/>
    </ligand>
</feature>
<dbReference type="GO" id="GO:0046872">
    <property type="term" value="F:metal ion binding"/>
    <property type="evidence" value="ECO:0007669"/>
    <property type="project" value="UniProtKB-KW"/>
</dbReference>
<evidence type="ECO:0000256" key="2">
    <source>
        <dbReference type="ARBA" id="ARBA00009562"/>
    </source>
</evidence>
<dbReference type="Gene3D" id="3.60.120.10">
    <property type="entry name" value="Anthranilate synthase"/>
    <property type="match status" value="1"/>
</dbReference>
<feature type="binding site" evidence="15">
    <location>
        <position position="39"/>
    </location>
    <ligand>
        <name>L-tryptophan</name>
        <dbReference type="ChEBI" id="CHEBI:57912"/>
    </ligand>
</feature>